<dbReference type="EMBL" id="JAVDWU010000010">
    <property type="protein sequence ID" value="MDR7152177.1"/>
    <property type="molecule type" value="Genomic_DNA"/>
</dbReference>
<dbReference type="InterPro" id="IPR036908">
    <property type="entry name" value="RlpA-like_sf"/>
</dbReference>
<evidence type="ECO:0000313" key="4">
    <source>
        <dbReference type="Proteomes" id="UP001265700"/>
    </source>
</evidence>
<proteinExistence type="predicted"/>
<comment type="caution">
    <text evidence="3">The sequence shown here is derived from an EMBL/GenBank/DDBJ whole genome shotgun (WGS) entry which is preliminary data.</text>
</comment>
<evidence type="ECO:0000313" key="3">
    <source>
        <dbReference type="EMBL" id="MDR7152177.1"/>
    </source>
</evidence>
<sequence length="290" mass="29661">MHLSFPDTPAPGLKSRVLALCFALIFVVTACGGSSDSTASTGTGADDGSALPSQCTGSCNAATPAPPTLSSAGGHGNVTMYSTSASRGGACGYGSTNIQSYAAINVHVGAGDGQGQWQRGKVCGQCAEVTVLTSQGLKPVTVRIVDKCPDGNCGIDLGGRAPDAVMSDGFGRYAGQWRFVSCSGHPEVSDGPPTLNVKDGSNPWWSRVRVHNPTTGVASIDYQDTGSSARGSFVFDATNVENAYEVPVSAVLQSKATSFLITVNYIDGTKARVQLTPAQLGAASASYPLQ</sequence>
<dbReference type="Gene3D" id="2.60.40.760">
    <property type="entry name" value="Expansin, cellulose-binding-like domain"/>
    <property type="match status" value="1"/>
</dbReference>
<dbReference type="Proteomes" id="UP001265700">
    <property type="component" value="Unassembled WGS sequence"/>
</dbReference>
<protein>
    <submittedName>
        <fullName evidence="3">Expansin (Peptidoglycan-binding protein)</fullName>
    </submittedName>
</protein>
<dbReference type="InterPro" id="IPR007112">
    <property type="entry name" value="Expansin/allergen_DPBB_dom"/>
</dbReference>
<dbReference type="InterPro" id="IPR001153">
    <property type="entry name" value="Barwin_dom"/>
</dbReference>
<dbReference type="RefSeq" id="WP_310320656.1">
    <property type="nucleotide sequence ID" value="NZ_JAVDWU010000010.1"/>
</dbReference>
<dbReference type="CDD" id="cd22271">
    <property type="entry name" value="DPBB_EXP_N-like"/>
    <property type="match status" value="1"/>
</dbReference>
<feature type="domain" description="Expansin-like EG45" evidence="2">
    <location>
        <begin position="88"/>
        <end position="232"/>
    </location>
</feature>
<dbReference type="PROSITE" id="PS50842">
    <property type="entry name" value="EXPANSIN_EG45"/>
    <property type="match status" value="1"/>
</dbReference>
<organism evidence="3 4">
    <name type="scientific">Hydrogenophaga palleronii</name>
    <dbReference type="NCBI Taxonomy" id="65655"/>
    <lineage>
        <taxon>Bacteria</taxon>
        <taxon>Pseudomonadati</taxon>
        <taxon>Pseudomonadota</taxon>
        <taxon>Betaproteobacteria</taxon>
        <taxon>Burkholderiales</taxon>
        <taxon>Comamonadaceae</taxon>
        <taxon>Hydrogenophaga</taxon>
    </lineage>
</organism>
<gene>
    <name evidence="3" type="ORF">J2W49_004153</name>
</gene>
<keyword evidence="1" id="KW-0732">Signal</keyword>
<name>A0ABU1WTE7_9BURK</name>
<dbReference type="InterPro" id="IPR051477">
    <property type="entry name" value="Expansin_CellWall"/>
</dbReference>
<dbReference type="Pfam" id="PF00967">
    <property type="entry name" value="Barwin"/>
    <property type="match status" value="1"/>
</dbReference>
<evidence type="ECO:0000256" key="1">
    <source>
        <dbReference type="ARBA" id="ARBA00022729"/>
    </source>
</evidence>
<dbReference type="Gene3D" id="2.40.40.10">
    <property type="entry name" value="RlpA-like domain"/>
    <property type="match status" value="1"/>
</dbReference>
<keyword evidence="4" id="KW-1185">Reference proteome</keyword>
<dbReference type="PANTHER" id="PTHR31836">
    <property type="match status" value="1"/>
</dbReference>
<dbReference type="SUPFAM" id="SSF50685">
    <property type="entry name" value="Barwin-like endoglucanases"/>
    <property type="match status" value="1"/>
</dbReference>
<accession>A0ABU1WTE7</accession>
<dbReference type="PANTHER" id="PTHR31836:SF28">
    <property type="entry name" value="SRCR DOMAIN-CONTAINING PROTEIN-RELATED"/>
    <property type="match status" value="1"/>
</dbReference>
<evidence type="ECO:0000259" key="2">
    <source>
        <dbReference type="PROSITE" id="PS50842"/>
    </source>
</evidence>
<reference evidence="3 4" key="1">
    <citation type="submission" date="2023-07" db="EMBL/GenBank/DDBJ databases">
        <title>Sorghum-associated microbial communities from plants grown in Nebraska, USA.</title>
        <authorList>
            <person name="Schachtman D."/>
        </authorList>
    </citation>
    <scope>NUCLEOTIDE SEQUENCE [LARGE SCALE GENOMIC DNA]</scope>
    <source>
        <strain evidence="3 4">4249</strain>
    </source>
</reference>
<dbReference type="InterPro" id="IPR036749">
    <property type="entry name" value="Expansin_CBD_sf"/>
</dbReference>